<dbReference type="AlphaFoldDB" id="U3U6Z1"/>
<dbReference type="InterPro" id="IPR045179">
    <property type="entry name" value="YgfZ/GcvT"/>
</dbReference>
<proteinExistence type="predicted"/>
<dbReference type="PATRIC" id="fig|1235990.3.peg.144"/>
<organism evidence="2 3">
    <name type="scientific">Candidatus Pantoea carbekii</name>
    <dbReference type="NCBI Taxonomy" id="1235990"/>
    <lineage>
        <taxon>Bacteria</taxon>
        <taxon>Pseudomonadati</taxon>
        <taxon>Pseudomonadota</taxon>
        <taxon>Gammaproteobacteria</taxon>
        <taxon>Enterobacterales</taxon>
        <taxon>Erwiniaceae</taxon>
        <taxon>Pantoea</taxon>
    </lineage>
</organism>
<dbReference type="InterPro" id="IPR017703">
    <property type="entry name" value="YgfZ/GCV_T_CS"/>
</dbReference>
<dbReference type="Proteomes" id="UP000016900">
    <property type="component" value="Chromosome"/>
</dbReference>
<dbReference type="NCBIfam" id="NF007110">
    <property type="entry name" value="PRK09559.1"/>
    <property type="match status" value="1"/>
</dbReference>
<sequence>MTIDICSMERTRYYFAAHCNAQGKMWSNLCLFHHRQGYSYLLRRSVCEQQISELKKYAIFSKVTIIPDNNIALLGIAGVDARFVLSNFFNLLPNAKTSMIEEDETVILWFSEPKERFLLATTFIKAQQLKDKLIAVAQFNNSNQWVALDIEAGIPIIDSPNSAKLIPQATNLQMFNAISFKKGCYIGQEIVTRTKFRGTNKHALYWLLGKCSLVPKLTDSMELQIGSKWRKTGIILSAVKLEDGNISAQVVLNNNLKPDSIFRLNDDNEGKFTIQTLPYSMIQ</sequence>
<dbReference type="Gene3D" id="3.30.70.1630">
    <property type="match status" value="1"/>
</dbReference>
<dbReference type="PANTHER" id="PTHR22602:SF0">
    <property type="entry name" value="TRANSFERASE CAF17, MITOCHONDRIAL-RELATED"/>
    <property type="match status" value="1"/>
</dbReference>
<dbReference type="EMBL" id="AP012554">
    <property type="protein sequence ID" value="BAO00112.1"/>
    <property type="molecule type" value="Genomic_DNA"/>
</dbReference>
<protein>
    <recommendedName>
        <fullName evidence="1">tRNA-modifying protein YgfZ-like beta-barrel domain-containing protein</fullName>
    </recommendedName>
</protein>
<feature type="domain" description="tRNA-modifying protein YgfZ-like beta-barrel" evidence="1">
    <location>
        <begin position="200"/>
        <end position="267"/>
    </location>
</feature>
<evidence type="ECO:0000313" key="3">
    <source>
        <dbReference type="Proteomes" id="UP000016900"/>
    </source>
</evidence>
<dbReference type="Gene3D" id="2.40.30.160">
    <property type="match status" value="1"/>
</dbReference>
<evidence type="ECO:0000259" key="1">
    <source>
        <dbReference type="Pfam" id="PF21130"/>
    </source>
</evidence>
<name>U3U6Z1_9GAMM</name>
<accession>U3U6Z1</accession>
<reference evidence="2 3" key="1">
    <citation type="submission" date="2012-10" db="EMBL/GenBank/DDBJ databases">
        <title>Genome sequence of the symbiont of the pentatomidae stink bug Halyomorpha halys.</title>
        <authorList>
            <person name="Kobayashi H."/>
            <person name="Fujii-Muramatsu R."/>
            <person name="Takeishi K."/>
            <person name="Noda H."/>
        </authorList>
    </citation>
    <scope>NUCLEOTIDE SEQUENCE [LARGE SCALE GENOMIC DNA]</scope>
</reference>
<keyword evidence="3" id="KW-1185">Reference proteome</keyword>
<evidence type="ECO:0000313" key="2">
    <source>
        <dbReference type="EMBL" id="BAO00112.1"/>
    </source>
</evidence>
<dbReference type="InterPro" id="IPR048451">
    <property type="entry name" value="YgfZ_barrel"/>
</dbReference>
<dbReference type="SUPFAM" id="SSF101790">
    <property type="entry name" value="Aminomethyltransferase beta-barrel domain"/>
    <property type="match status" value="1"/>
</dbReference>
<dbReference type="KEGG" id="hhs:HHS_01420"/>
<dbReference type="STRING" id="1235990.BMSBPS_0606"/>
<dbReference type="GO" id="GO:0016226">
    <property type="term" value="P:iron-sulfur cluster assembly"/>
    <property type="evidence" value="ECO:0007669"/>
    <property type="project" value="TreeGrafter"/>
</dbReference>
<dbReference type="InterPro" id="IPR029043">
    <property type="entry name" value="GcvT/YgfZ_C"/>
</dbReference>
<dbReference type="NCBIfam" id="TIGR03317">
    <property type="entry name" value="ygfZ_signature"/>
    <property type="match status" value="1"/>
</dbReference>
<dbReference type="Pfam" id="PF21130">
    <property type="entry name" value="YgfZ_barrel"/>
    <property type="match status" value="1"/>
</dbReference>
<dbReference type="eggNOG" id="COG0354">
    <property type="taxonomic scope" value="Bacteria"/>
</dbReference>
<gene>
    <name evidence="2" type="ORF">HHS_01420</name>
</gene>
<dbReference type="PANTHER" id="PTHR22602">
    <property type="entry name" value="TRANSFERASE CAF17, MITOCHONDRIAL-RELATED"/>
    <property type="match status" value="1"/>
</dbReference>
<dbReference type="SUPFAM" id="SSF103025">
    <property type="entry name" value="Folate-binding domain"/>
    <property type="match status" value="1"/>
</dbReference>
<dbReference type="Gene3D" id="3.30.70.1400">
    <property type="entry name" value="Aminomethyltransferase beta-barrel domains"/>
    <property type="match status" value="1"/>
</dbReference>